<evidence type="ECO:0000313" key="2">
    <source>
        <dbReference type="Proteomes" id="UP000689129"/>
    </source>
</evidence>
<organism evidence="1 2">
    <name type="scientific">Verticillium longisporum</name>
    <name type="common">Verticillium dahliae var. longisporum</name>
    <dbReference type="NCBI Taxonomy" id="100787"/>
    <lineage>
        <taxon>Eukaryota</taxon>
        <taxon>Fungi</taxon>
        <taxon>Dikarya</taxon>
        <taxon>Ascomycota</taxon>
        <taxon>Pezizomycotina</taxon>
        <taxon>Sordariomycetes</taxon>
        <taxon>Hypocreomycetidae</taxon>
        <taxon>Glomerellales</taxon>
        <taxon>Plectosphaerellaceae</taxon>
        <taxon>Verticillium</taxon>
    </lineage>
</organism>
<proteinExistence type="predicted"/>
<evidence type="ECO:0000313" key="1">
    <source>
        <dbReference type="EMBL" id="KAG7109739.1"/>
    </source>
</evidence>
<dbReference type="OrthoDB" id="1621678at2759"/>
<dbReference type="Proteomes" id="UP000689129">
    <property type="component" value="Unassembled WGS sequence"/>
</dbReference>
<gene>
    <name evidence="1" type="ORF">HYQ45_017823</name>
</gene>
<sequence>MQAANKLKSVFTRGAGASLGVWQMIPNANVSRALAKSPGVDWVMVDCEHGNIDGMPHDAPTHGSPHL</sequence>
<accession>A0A8I2Z452</accession>
<comment type="caution">
    <text evidence="1">The sequence shown here is derived from an EMBL/GenBank/DDBJ whole genome shotgun (WGS) entry which is preliminary data.</text>
</comment>
<dbReference type="EMBL" id="JAEMWZ010000633">
    <property type="protein sequence ID" value="KAG7109739.1"/>
    <property type="molecule type" value="Genomic_DNA"/>
</dbReference>
<evidence type="ECO:0008006" key="3">
    <source>
        <dbReference type="Google" id="ProtNLM"/>
    </source>
</evidence>
<name>A0A8I2Z452_VERLO</name>
<reference evidence="1" key="1">
    <citation type="journal article" date="2021" name="Mol. Plant Pathol.">
        <title>A 20-kb lineage-specific genomic region tames virulence in pathogenic amphidiploid Verticillium longisporum.</title>
        <authorList>
            <person name="Harting R."/>
            <person name="Starke J."/>
            <person name="Kusch H."/>
            <person name="Poggeler S."/>
            <person name="Maurus I."/>
            <person name="Schluter R."/>
            <person name="Landesfeind M."/>
            <person name="Bulla I."/>
            <person name="Nowrousian M."/>
            <person name="de Jonge R."/>
            <person name="Stahlhut G."/>
            <person name="Hoff K.J."/>
            <person name="Asshauer K.P."/>
            <person name="Thurmer A."/>
            <person name="Stanke M."/>
            <person name="Daniel R."/>
            <person name="Morgenstern B."/>
            <person name="Thomma B.P.H.J."/>
            <person name="Kronstad J.W."/>
            <person name="Braus-Stromeyer S.A."/>
            <person name="Braus G.H."/>
        </authorList>
    </citation>
    <scope>NUCLEOTIDE SEQUENCE</scope>
    <source>
        <strain evidence="1">Vl32</strain>
    </source>
</reference>
<dbReference type="AlphaFoldDB" id="A0A8I2Z452"/>
<protein>
    <recommendedName>
        <fullName evidence="3">HpcH/HpaI aldolase/citrate lyase domain-containing protein</fullName>
    </recommendedName>
</protein>